<feature type="transmembrane region" description="Helical" evidence="1">
    <location>
        <begin position="511"/>
        <end position="532"/>
    </location>
</feature>
<organism evidence="2 3">
    <name type="scientific">Dyella telluris</name>
    <dbReference type="NCBI Taxonomy" id="2763498"/>
    <lineage>
        <taxon>Bacteria</taxon>
        <taxon>Pseudomonadati</taxon>
        <taxon>Pseudomonadota</taxon>
        <taxon>Gammaproteobacteria</taxon>
        <taxon>Lysobacterales</taxon>
        <taxon>Rhodanobacteraceae</taxon>
        <taxon>Dyella</taxon>
    </lineage>
</organism>
<dbReference type="AlphaFoldDB" id="A0A7G8QA62"/>
<accession>A0A7G8QA62</accession>
<keyword evidence="1" id="KW-0472">Membrane</keyword>
<gene>
    <name evidence="2" type="ORF">H8F01_03690</name>
</gene>
<protein>
    <submittedName>
        <fullName evidence="2">DUF4231 domain-containing protein</fullName>
    </submittedName>
</protein>
<dbReference type="Pfam" id="PF14015">
    <property type="entry name" value="DUF4231"/>
    <property type="match status" value="1"/>
</dbReference>
<proteinExistence type="predicted"/>
<dbReference type="EMBL" id="CP060412">
    <property type="protein sequence ID" value="QNK03670.1"/>
    <property type="molecule type" value="Genomic_DNA"/>
</dbReference>
<dbReference type="InterPro" id="IPR025325">
    <property type="entry name" value="DUF4231"/>
</dbReference>
<keyword evidence="1" id="KW-0812">Transmembrane</keyword>
<evidence type="ECO:0000313" key="2">
    <source>
        <dbReference type="EMBL" id="QNK03670.1"/>
    </source>
</evidence>
<evidence type="ECO:0000313" key="3">
    <source>
        <dbReference type="Proteomes" id="UP000515873"/>
    </source>
</evidence>
<dbReference type="KEGG" id="dtl:H8F01_03690"/>
<evidence type="ECO:0000256" key="1">
    <source>
        <dbReference type="SAM" id="Phobius"/>
    </source>
</evidence>
<keyword evidence="3" id="KW-1185">Reference proteome</keyword>
<dbReference type="Proteomes" id="UP000515873">
    <property type="component" value="Chromosome"/>
</dbReference>
<dbReference type="Gene3D" id="3.40.50.450">
    <property type="match status" value="1"/>
</dbReference>
<keyword evidence="1" id="KW-1133">Transmembrane helix</keyword>
<feature type="transmembrane region" description="Helical" evidence="1">
    <location>
        <begin position="352"/>
        <end position="371"/>
    </location>
</feature>
<reference evidence="2 3" key="1">
    <citation type="submission" date="2020-08" db="EMBL/GenBank/DDBJ databases">
        <title>Dyella sp. G9 isolated from forest soil.</title>
        <authorList>
            <person name="Fu J."/>
            <person name="Qiu L."/>
        </authorList>
    </citation>
    <scope>NUCLEOTIDE SEQUENCE [LARGE SCALE GENOMIC DNA]</scope>
    <source>
        <strain evidence="2 3">G9</strain>
    </source>
</reference>
<feature type="transmembrane region" description="Helical" evidence="1">
    <location>
        <begin position="485"/>
        <end position="505"/>
    </location>
</feature>
<sequence length="600" mass="67032">MHRRESPQASAQGVQGDLLAAYDAHRVDDVHFRTTPTTTPLVIGVTSHRNISAAEIEPIRHCLAELFAMLKREFPQLPLCALSALAEGGDQLFAEEALRAGAELVAPLPMPAALYLDDFATPEARASFQSLCAQARVLELPLPRGQPHHVVEAPGAARDKQYAKAGVFIASHCHILLAIWDGKDSGRLGGTAQIVNYHLNGALPGLVERHREARHVLGGGDERLLHHIVCSREDSHGDVAPGLQPLQQYWRSGDITTTDTMPPPEFRQMFANMAEYNTDWDKYRQDIELTSSQQASRVINDQTTVGRTFHAADWLAIHFQKRVLLALRLTYVLAALMGIAFAFYAHLSEPDFLIYTFLLLFGIGALVALLAGNRGWHRKYLDYRALAEGLRVQAYWRHAGISASTDHEFAHDNFLQKQNIELGWIRHVMRAVGIEPSPGIDAHTTEALAEVTQEWVGESGRSGQLYYFERKTIERTGLHHVTETVGMISLWGGISISVFLAIFAFKLPEQIKTTLVLIMAVLSIVAAVREAYAYRKADKELIRQYRFMQRIFSGARAALDRTADPAKQREILLALGDAALTEHAEWTLMHRERDVEHSKF</sequence>
<name>A0A7G8QA62_9GAMM</name>
<feature type="transmembrane region" description="Helical" evidence="1">
    <location>
        <begin position="325"/>
        <end position="346"/>
    </location>
</feature>